<sequence length="494" mass="55938">MSKKDPNFIRYLGWNEQFEAALYSVDFYRSNNVVCRYIIPDSVSLQQDSLEHFFDKIVALTALEHPVMQIGLGQPDSKKPYWLHLESLNLQNHITWVDATSTDDYDALYSKISREQRETKFPNLETQPGWRLVVIKHETRRSLEVVFSYIHAHADGMSGKIFHETLLRCLNTPDGPESPVLKDRSFKTNTRTKPLLPPQEKLARWTRGLMWTAETAVKELRLLEFKPRITDATWAPFLAPYSGMHFRTLTISNQVLGRVLAACRSHNTTLTGLMNALALVSLSRRLPEKDAQAFQGVTPITTRQLLRASSKNHNPPYDPDKTMGNLVTVFSHDFGPDVVAAIRKPRADGIPIESLTDTIWTVSASVRREIKEGLDLGLKNNPLSMMSFISDWRKFHLDEVKAPRSTGWIMTNLGVIDGDPAAQEAGGWKIDRALFQLSVEVTRAIFHICPFAVKGRDLTIDINWQDGIIDEALGEGLTRDIEMMFMHIGGGPDE</sequence>
<dbReference type="InterPro" id="IPR023213">
    <property type="entry name" value="CAT-like_dom_sf"/>
</dbReference>
<dbReference type="InterPro" id="IPR010828">
    <property type="entry name" value="Atf2/Sli1-like"/>
</dbReference>
<dbReference type="AlphaFoldDB" id="A0A8K0WYA9"/>
<gene>
    <name evidence="1" type="ORF">B0T11DRAFT_141961</name>
</gene>
<evidence type="ECO:0000313" key="2">
    <source>
        <dbReference type="Proteomes" id="UP000813385"/>
    </source>
</evidence>
<proteinExistence type="predicted"/>
<dbReference type="InterPro" id="IPR052058">
    <property type="entry name" value="Alcohol_O-acetyltransferase"/>
</dbReference>
<dbReference type="Gene3D" id="3.30.559.30">
    <property type="entry name" value="Nonribosomal peptide synthetase, condensation domain"/>
    <property type="match status" value="1"/>
</dbReference>
<comment type="caution">
    <text evidence="1">The sequence shown here is derived from an EMBL/GenBank/DDBJ whole genome shotgun (WGS) entry which is preliminary data.</text>
</comment>
<organism evidence="1 2">
    <name type="scientific">Plectosphaerella cucumerina</name>
    <dbReference type="NCBI Taxonomy" id="40658"/>
    <lineage>
        <taxon>Eukaryota</taxon>
        <taxon>Fungi</taxon>
        <taxon>Dikarya</taxon>
        <taxon>Ascomycota</taxon>
        <taxon>Pezizomycotina</taxon>
        <taxon>Sordariomycetes</taxon>
        <taxon>Hypocreomycetidae</taxon>
        <taxon>Glomerellales</taxon>
        <taxon>Plectosphaerellaceae</taxon>
        <taxon>Plectosphaerella</taxon>
    </lineage>
</organism>
<accession>A0A8K0WYA9</accession>
<keyword evidence="2" id="KW-1185">Reference proteome</keyword>
<name>A0A8K0WYA9_9PEZI</name>
<protein>
    <submittedName>
        <fullName evidence="1">Alcohol acetyltransferase-domain-containing protein</fullName>
    </submittedName>
</protein>
<dbReference type="EMBL" id="JAGPXD010000007">
    <property type="protein sequence ID" value="KAH7347463.1"/>
    <property type="molecule type" value="Genomic_DNA"/>
</dbReference>
<dbReference type="PANTHER" id="PTHR28037:SF1">
    <property type="entry name" value="ALCOHOL O-ACETYLTRANSFERASE 1-RELATED"/>
    <property type="match status" value="1"/>
</dbReference>
<evidence type="ECO:0000313" key="1">
    <source>
        <dbReference type="EMBL" id="KAH7347463.1"/>
    </source>
</evidence>
<dbReference type="Pfam" id="PF07247">
    <property type="entry name" value="AATase"/>
    <property type="match status" value="1"/>
</dbReference>
<dbReference type="GO" id="GO:0008080">
    <property type="term" value="F:N-acetyltransferase activity"/>
    <property type="evidence" value="ECO:0007669"/>
    <property type="project" value="TreeGrafter"/>
</dbReference>
<dbReference type="Proteomes" id="UP000813385">
    <property type="component" value="Unassembled WGS sequence"/>
</dbReference>
<dbReference type="OrthoDB" id="4844937at2759"/>
<reference evidence="1" key="1">
    <citation type="journal article" date="2021" name="Nat. Commun.">
        <title>Genetic determinants of endophytism in the Arabidopsis root mycobiome.</title>
        <authorList>
            <person name="Mesny F."/>
            <person name="Miyauchi S."/>
            <person name="Thiergart T."/>
            <person name="Pickel B."/>
            <person name="Atanasova L."/>
            <person name="Karlsson M."/>
            <person name="Huettel B."/>
            <person name="Barry K.W."/>
            <person name="Haridas S."/>
            <person name="Chen C."/>
            <person name="Bauer D."/>
            <person name="Andreopoulos W."/>
            <person name="Pangilinan J."/>
            <person name="LaButti K."/>
            <person name="Riley R."/>
            <person name="Lipzen A."/>
            <person name="Clum A."/>
            <person name="Drula E."/>
            <person name="Henrissat B."/>
            <person name="Kohler A."/>
            <person name="Grigoriev I.V."/>
            <person name="Martin F.M."/>
            <person name="Hacquard S."/>
        </authorList>
    </citation>
    <scope>NUCLEOTIDE SEQUENCE</scope>
    <source>
        <strain evidence="1">MPI-CAGE-AT-0016</strain>
    </source>
</reference>
<dbReference type="Gene3D" id="3.30.559.10">
    <property type="entry name" value="Chloramphenicol acetyltransferase-like domain"/>
    <property type="match status" value="1"/>
</dbReference>
<dbReference type="PANTHER" id="PTHR28037">
    <property type="entry name" value="ALCOHOL O-ACETYLTRANSFERASE 1-RELATED"/>
    <property type="match status" value="1"/>
</dbReference>